<dbReference type="Proteomes" id="UP000671913">
    <property type="component" value="Chromosome"/>
</dbReference>
<dbReference type="PANTHER" id="PTHR34934:SF1">
    <property type="entry name" value="FLAVIN-DEPENDENT THYMIDYLATE SYNTHASE"/>
    <property type="match status" value="1"/>
</dbReference>
<name>A0A975AVI9_9THEO</name>
<dbReference type="GO" id="GO:0050797">
    <property type="term" value="F:thymidylate synthase (FAD) activity"/>
    <property type="evidence" value="ECO:0007669"/>
    <property type="project" value="InterPro"/>
</dbReference>
<dbReference type="GO" id="GO:0070402">
    <property type="term" value="F:NADPH binding"/>
    <property type="evidence" value="ECO:0007669"/>
    <property type="project" value="TreeGrafter"/>
</dbReference>
<dbReference type="SUPFAM" id="SSF69796">
    <property type="entry name" value="Thymidylate synthase-complementing protein Thy1"/>
    <property type="match status" value="2"/>
</dbReference>
<dbReference type="InterPro" id="IPR003669">
    <property type="entry name" value="Thymidylate_synthase_ThyX"/>
</dbReference>
<keyword evidence="2" id="KW-1185">Reference proteome</keyword>
<sequence>MLMTKLTKEQENLLKRFVTNIYGPVYFIHSLPEFIIPPINSKVSRKDTSWRLNILESLTDGDLDINEFISSGKPSMEAAIDKAKLFHEKWVEKFGHSSIAEQHLMHLCVEDISRYLSAYIELINKRPSFIEWSQRYQKPTRDKVIIPNELKNYSDLKDKYLKTWNISYDMYEQLVEKLVTYLSNTVEKEENESERKYQDRISKIAFEDARYALLLSTRTSFAVALNALDLQDILRKLLAHKTEEANTIAQKIIEEAEKISPSMMRHVRPSEYQKKVESRLVEIAGRLITETDNVKDDVILIDYTGRDNGIKMEDVLIMHILFSYSGKSIEAIEKTVSRLTIEEKSNIINKAFEDINQFDHLIEPFRSIRFKFQLCISEANWHQLLRHRTINFNVYEPTIKNGYTVPPSIEKAGCVDLLENAIKASELLYEELNEKIPEAAPYAVTNAHKRLVLMDTDLWAFDHFANLRCTPEAQWDIRNTAYKMLDLIKEICPEFSRFLARRKQA</sequence>
<dbReference type="Pfam" id="PF02511">
    <property type="entry name" value="Thy1"/>
    <property type="match status" value="2"/>
</dbReference>
<protein>
    <submittedName>
        <fullName evidence="1">FAD-dependent thymidylate synthase</fullName>
    </submittedName>
</protein>
<dbReference type="CDD" id="cd20175">
    <property type="entry name" value="ThyX"/>
    <property type="match status" value="2"/>
</dbReference>
<dbReference type="KEGG" id="aaut:ACETAC_10490"/>
<proteinExistence type="predicted"/>
<dbReference type="GO" id="GO:0050660">
    <property type="term" value="F:flavin adenine dinucleotide binding"/>
    <property type="evidence" value="ECO:0007669"/>
    <property type="project" value="InterPro"/>
</dbReference>
<accession>A0A975AVI9</accession>
<evidence type="ECO:0000313" key="1">
    <source>
        <dbReference type="EMBL" id="QSZ27245.1"/>
    </source>
</evidence>
<dbReference type="PROSITE" id="PS51331">
    <property type="entry name" value="THYX"/>
    <property type="match status" value="2"/>
</dbReference>
<dbReference type="PANTHER" id="PTHR34934">
    <property type="entry name" value="FLAVIN-DEPENDENT THYMIDYLATE SYNTHASE"/>
    <property type="match status" value="1"/>
</dbReference>
<gene>
    <name evidence="1" type="ORF">ACETAC_10490</name>
</gene>
<dbReference type="Gene3D" id="3.30.1360.170">
    <property type="match status" value="2"/>
</dbReference>
<dbReference type="AlphaFoldDB" id="A0A975AVI9"/>
<dbReference type="GO" id="GO:0006231">
    <property type="term" value="P:dTMP biosynthetic process"/>
    <property type="evidence" value="ECO:0007669"/>
    <property type="project" value="InterPro"/>
</dbReference>
<dbReference type="RefSeq" id="WP_284679934.1">
    <property type="nucleotide sequence ID" value="NZ_CP060096.1"/>
</dbReference>
<evidence type="ECO:0000313" key="2">
    <source>
        <dbReference type="Proteomes" id="UP000671913"/>
    </source>
</evidence>
<dbReference type="GO" id="GO:0004799">
    <property type="term" value="F:thymidylate synthase activity"/>
    <property type="evidence" value="ECO:0007669"/>
    <property type="project" value="TreeGrafter"/>
</dbReference>
<dbReference type="InterPro" id="IPR036098">
    <property type="entry name" value="Thymidylate_synthase_ThyX_sf"/>
</dbReference>
<dbReference type="EMBL" id="CP060096">
    <property type="protein sequence ID" value="QSZ27245.1"/>
    <property type="molecule type" value="Genomic_DNA"/>
</dbReference>
<reference evidence="1" key="1">
    <citation type="submission" date="2020-08" db="EMBL/GenBank/DDBJ databases">
        <title>Genomic insights into the carbon and energy metabolism of the first obligate autotrophic acetogenic bacterium Aceticella autotrophica gen. nov., sp. nov.</title>
        <authorList>
            <person name="Toshchakov S.V."/>
            <person name="Elcheninov A.G."/>
            <person name="Kublanov I.V."/>
            <person name="Frolov E.N."/>
            <person name="Lebedinsky A.V."/>
        </authorList>
    </citation>
    <scope>NUCLEOTIDE SEQUENCE</scope>
    <source>
        <strain evidence="1">3443-3Ac</strain>
    </source>
</reference>
<organism evidence="1 2">
    <name type="scientific">Aceticella autotrophica</name>
    <dbReference type="NCBI Taxonomy" id="2755338"/>
    <lineage>
        <taxon>Bacteria</taxon>
        <taxon>Bacillati</taxon>
        <taxon>Bacillota</taxon>
        <taxon>Clostridia</taxon>
        <taxon>Thermoanaerobacterales</taxon>
        <taxon>Thermoanaerobacteraceae</taxon>
        <taxon>Aceticella</taxon>
    </lineage>
</organism>